<feature type="binding site" evidence="8">
    <location>
        <position position="283"/>
    </location>
    <ligand>
        <name>Mg(2+)</name>
        <dbReference type="ChEBI" id="CHEBI:18420"/>
    </ligand>
</feature>
<feature type="binding site" evidence="8">
    <location>
        <position position="431"/>
    </location>
    <ligand>
        <name>ITP</name>
        <dbReference type="ChEBI" id="CHEBI:61402"/>
    </ligand>
</feature>
<evidence type="ECO:0000256" key="8">
    <source>
        <dbReference type="HAMAP-Rule" id="MF_03148"/>
    </source>
</evidence>
<comment type="catalytic activity">
    <reaction evidence="8">
        <text>XTP + H2O = XMP + diphosphate + H(+)</text>
        <dbReference type="Rhea" id="RHEA:28610"/>
        <dbReference type="ChEBI" id="CHEBI:15377"/>
        <dbReference type="ChEBI" id="CHEBI:15378"/>
        <dbReference type="ChEBI" id="CHEBI:33019"/>
        <dbReference type="ChEBI" id="CHEBI:57464"/>
        <dbReference type="ChEBI" id="CHEBI:61314"/>
        <dbReference type="EC" id="3.6.1.66"/>
    </reaction>
</comment>
<name>A0A1I7X3Q2_HETBA</name>
<dbReference type="InterPro" id="IPR002637">
    <property type="entry name" value="RdgB/HAM1"/>
</dbReference>
<dbReference type="GO" id="GO:0000166">
    <property type="term" value="F:nucleotide binding"/>
    <property type="evidence" value="ECO:0007669"/>
    <property type="project" value="UniProtKB-KW"/>
</dbReference>
<keyword evidence="6 8" id="KW-0460">Magnesium</keyword>
<evidence type="ECO:0000256" key="7">
    <source>
        <dbReference type="ARBA" id="ARBA00023080"/>
    </source>
</evidence>
<dbReference type="Pfam" id="PF01725">
    <property type="entry name" value="Ham1p_like"/>
    <property type="match status" value="2"/>
</dbReference>
<dbReference type="Gene3D" id="3.90.950.10">
    <property type="match status" value="1"/>
</dbReference>
<dbReference type="GO" id="GO:0036220">
    <property type="term" value="F:ITP diphosphatase activity"/>
    <property type="evidence" value="ECO:0007669"/>
    <property type="project" value="UniProtKB-UniRule"/>
</dbReference>
<comment type="similarity">
    <text evidence="1 8">Belongs to the HAM1 NTPase family.</text>
</comment>
<dbReference type="PANTHER" id="PTHR11067">
    <property type="entry name" value="INOSINE TRIPHOSPHATE PYROPHOSPHATASE/HAM1 PROTEIN"/>
    <property type="match status" value="1"/>
</dbReference>
<comment type="catalytic activity">
    <reaction evidence="8">
        <text>ITP + H2O = IMP + diphosphate + H(+)</text>
        <dbReference type="Rhea" id="RHEA:29399"/>
        <dbReference type="ChEBI" id="CHEBI:15377"/>
        <dbReference type="ChEBI" id="CHEBI:15378"/>
        <dbReference type="ChEBI" id="CHEBI:33019"/>
        <dbReference type="ChEBI" id="CHEBI:58053"/>
        <dbReference type="ChEBI" id="CHEBI:61402"/>
        <dbReference type="EC" id="3.6.1.66"/>
    </reaction>
</comment>
<feature type="binding site" evidence="8">
    <location>
        <begin position="408"/>
        <end position="411"/>
    </location>
    <ligand>
        <name>ITP</name>
        <dbReference type="ChEBI" id="CHEBI:61402"/>
    </ligand>
</feature>
<feature type="binding site" evidence="8">
    <location>
        <begin position="436"/>
        <end position="437"/>
    </location>
    <ligand>
        <name>ITP</name>
        <dbReference type="ChEBI" id="CHEBI:61402"/>
    </ligand>
</feature>
<feature type="binding site" evidence="8">
    <location>
        <begin position="311"/>
        <end position="312"/>
    </location>
    <ligand>
        <name>ITP</name>
        <dbReference type="ChEBI" id="CHEBI:61402"/>
    </ligand>
</feature>
<dbReference type="Proteomes" id="UP000095283">
    <property type="component" value="Unplaced"/>
</dbReference>
<keyword evidence="5 8" id="KW-0378">Hydrolase</keyword>
<evidence type="ECO:0000256" key="6">
    <source>
        <dbReference type="ARBA" id="ARBA00022842"/>
    </source>
</evidence>
<dbReference type="WBParaSite" id="Hba_12234">
    <property type="protein sequence ID" value="Hba_12234"/>
    <property type="gene ID" value="Hba_12234"/>
</dbReference>
<keyword evidence="3 8" id="KW-0479">Metal-binding</keyword>
<dbReference type="CDD" id="cd00515">
    <property type="entry name" value="HAM1"/>
    <property type="match status" value="1"/>
</dbReference>
<keyword evidence="9" id="KW-1185">Reference proteome</keyword>
<dbReference type="AlphaFoldDB" id="A0A1I7X3Q2"/>
<feature type="binding site" evidence="8">
    <location>
        <position position="311"/>
    </location>
    <ligand>
        <name>Mg(2+)</name>
        <dbReference type="ChEBI" id="CHEBI:18420"/>
    </ligand>
</feature>
<evidence type="ECO:0000256" key="2">
    <source>
        <dbReference type="ARBA" id="ARBA00022490"/>
    </source>
</evidence>
<keyword evidence="7 8" id="KW-0546">Nucleotide metabolism</keyword>
<evidence type="ECO:0000256" key="4">
    <source>
        <dbReference type="ARBA" id="ARBA00022741"/>
    </source>
</evidence>
<evidence type="ECO:0000313" key="9">
    <source>
        <dbReference type="Proteomes" id="UP000095283"/>
    </source>
</evidence>
<dbReference type="GO" id="GO:0005737">
    <property type="term" value="C:cytoplasm"/>
    <property type="evidence" value="ECO:0007669"/>
    <property type="project" value="UniProtKB-SubCell"/>
</dbReference>
<sequence length="454" mass="51474">MLFGHAFLTSGSVVSVRSRNIRKDLEDAQRVSVGLGIAFIFRNIFRMELNYVMPLKYCPGDSTGRNCMLLTNSSLGLLCFMSRKRPLPLFPSVVTPSNLSLCSGFMATIPHLVWPIAKQRYGLEVEVVYDEPMTTEVRSVSSIITRTGEIHGKNIRSTDHCNWMSSLKTCSKIYAQNSLIDDIKDVSKIQPNAEIETKFSGFSTLNETPSRMVQKFSSGNEYEMIMKQKVKRHRICESTTEKGSTISREANIRYAKAGEMSMAQRLMDDWINSVHNIDLDVSEYQGEPEYIAERKCYEAAKSINGPVLVEDTSLCFNAMGGLPGPYVKWFLKKIGPTGLHQMLAGFHDKTAYAQCIFAYTEGKNQPVHIFNGRLLKCKAKLFMFKHLMFYSLGKCSGKIVYPRGINKFGWDPCFEPDGFNETYAEMDRDVKNTISHRAKALELVKKFFENRNSL</sequence>
<organism evidence="9 10">
    <name type="scientific">Heterorhabditis bacteriophora</name>
    <name type="common">Entomopathogenic nematode worm</name>
    <dbReference type="NCBI Taxonomy" id="37862"/>
    <lineage>
        <taxon>Eukaryota</taxon>
        <taxon>Metazoa</taxon>
        <taxon>Ecdysozoa</taxon>
        <taxon>Nematoda</taxon>
        <taxon>Chromadorea</taxon>
        <taxon>Rhabditida</taxon>
        <taxon>Rhabditina</taxon>
        <taxon>Rhabditomorpha</taxon>
        <taxon>Strongyloidea</taxon>
        <taxon>Heterorhabditidae</taxon>
        <taxon>Heterorhabditis</taxon>
    </lineage>
</organism>
<dbReference type="GO" id="GO:0036222">
    <property type="term" value="F:XTP diphosphatase activity"/>
    <property type="evidence" value="ECO:0007669"/>
    <property type="project" value="UniProtKB-UniRule"/>
</dbReference>
<keyword evidence="4 8" id="KW-0547">Nucleotide-binding</keyword>
<dbReference type="EC" id="3.6.1.66" evidence="8"/>
<keyword evidence="2 8" id="KW-0963">Cytoplasm</keyword>
<dbReference type="InterPro" id="IPR029001">
    <property type="entry name" value="ITPase-like_fam"/>
</dbReference>
<protein>
    <recommendedName>
        <fullName evidence="8">Inosine triphosphate pyrophosphatase</fullName>
        <shortName evidence="8">ITPase</shortName>
        <shortName evidence="8">Inosine triphosphatase</shortName>
        <ecNumber evidence="8">3.6.1.66</ecNumber>
    </recommendedName>
    <alternativeName>
        <fullName evidence="8">Non-canonical purine NTP pyrophosphatase</fullName>
    </alternativeName>
    <alternativeName>
        <fullName evidence="8">Non-standard purine NTP pyrophosphatase</fullName>
    </alternativeName>
    <alternativeName>
        <fullName evidence="8">Nucleoside-triphosphate diphosphatase</fullName>
    </alternativeName>
    <alternativeName>
        <fullName evidence="8">Nucleoside-triphosphate pyrophosphatase</fullName>
        <shortName evidence="8">NTPase</shortName>
    </alternativeName>
    <alternativeName>
        <fullName evidence="8">XTP/dITP diphosphatase</fullName>
    </alternativeName>
</protein>
<keyword evidence="8" id="KW-0464">Manganese</keyword>
<evidence type="ECO:0000256" key="3">
    <source>
        <dbReference type="ARBA" id="ARBA00022723"/>
    </source>
</evidence>
<evidence type="ECO:0000256" key="1">
    <source>
        <dbReference type="ARBA" id="ARBA00008023"/>
    </source>
</evidence>
<reference evidence="10" key="1">
    <citation type="submission" date="2016-11" db="UniProtKB">
        <authorList>
            <consortium name="WormBaseParasite"/>
        </authorList>
    </citation>
    <scope>IDENTIFICATION</scope>
</reference>
<dbReference type="GO" id="GO:0009204">
    <property type="term" value="P:deoxyribonucleoside triphosphate catabolic process"/>
    <property type="evidence" value="ECO:0007669"/>
    <property type="project" value="UniProtKB-UniRule"/>
</dbReference>
<dbReference type="GO" id="GO:0046872">
    <property type="term" value="F:metal ion binding"/>
    <property type="evidence" value="ECO:0007669"/>
    <property type="project" value="UniProtKB-KW"/>
</dbReference>
<comment type="catalytic activity">
    <reaction evidence="8">
        <text>dITP + H2O = dIMP + diphosphate + H(+)</text>
        <dbReference type="Rhea" id="RHEA:28342"/>
        <dbReference type="ChEBI" id="CHEBI:15377"/>
        <dbReference type="ChEBI" id="CHEBI:15378"/>
        <dbReference type="ChEBI" id="CHEBI:33019"/>
        <dbReference type="ChEBI" id="CHEBI:61194"/>
        <dbReference type="ChEBI" id="CHEBI:61382"/>
        <dbReference type="EC" id="3.6.1.66"/>
    </reaction>
</comment>
<comment type="subunit">
    <text evidence="8">Homodimer.</text>
</comment>
<comment type="subcellular location">
    <subcellularLocation>
        <location evidence="8">Cytoplasm</location>
    </subcellularLocation>
</comment>
<comment type="caution">
    <text evidence="8">Lacks conserved residue(s) required for the propagation of feature annotation.</text>
</comment>
<comment type="function">
    <text evidence="8">Pyrophosphatase that hydrolyzes non-canonical purine nucleotides such as inosine triphosphate (ITP), deoxyinosine triphosphate (dITP) or xanthosine 5'-triphosphate (XTP) to their respective monophosphate derivatives. The enzyme does not distinguish between the deoxy- and ribose forms. Probably excludes non-canonical purines from RNA and DNA precursor pools, thus preventing their incorporation into RNA and DNA and avoiding chromosomal lesions.</text>
</comment>
<dbReference type="HAMAP" id="MF_03148">
    <property type="entry name" value="HAM1_NTPase"/>
    <property type="match status" value="1"/>
</dbReference>
<evidence type="ECO:0000256" key="5">
    <source>
        <dbReference type="ARBA" id="ARBA00022801"/>
    </source>
</evidence>
<feature type="binding site" evidence="8">
    <location>
        <position position="295"/>
    </location>
    <ligand>
        <name>ITP</name>
        <dbReference type="ChEBI" id="CHEBI:61402"/>
    </ligand>
</feature>
<dbReference type="PANTHER" id="PTHR11067:SF9">
    <property type="entry name" value="INOSINE TRIPHOSPHATE PYROPHOSPHATASE"/>
    <property type="match status" value="1"/>
</dbReference>
<evidence type="ECO:0000313" key="10">
    <source>
        <dbReference type="WBParaSite" id="Hba_12234"/>
    </source>
</evidence>
<dbReference type="SUPFAM" id="SSF52972">
    <property type="entry name" value="ITPase-like"/>
    <property type="match status" value="1"/>
</dbReference>
<dbReference type="GO" id="GO:0009117">
    <property type="term" value="P:nucleotide metabolic process"/>
    <property type="evidence" value="ECO:0007669"/>
    <property type="project" value="UniProtKB-KW"/>
</dbReference>
<accession>A0A1I7X3Q2</accession>
<dbReference type="InterPro" id="IPR027502">
    <property type="entry name" value="ITPase"/>
</dbReference>
<comment type="cofactor">
    <cofactor evidence="8">
        <name>Mg(2+)</name>
        <dbReference type="ChEBI" id="CHEBI:18420"/>
    </cofactor>
    <cofactor evidence="8">
        <name>Mn(2+)</name>
        <dbReference type="ChEBI" id="CHEBI:29035"/>
    </cofactor>
    <text evidence="8">Binds 1 divalent metal cation per subunit; can use either Mg(2+) or Mn(2+).</text>
</comment>
<dbReference type="GO" id="GO:0035870">
    <property type="term" value="F:dITP diphosphatase activity"/>
    <property type="evidence" value="ECO:0007669"/>
    <property type="project" value="UniProtKB-UniRule"/>
</dbReference>
<proteinExistence type="inferred from homology"/>